<evidence type="ECO:0000313" key="9">
    <source>
        <dbReference type="Proteomes" id="UP000319257"/>
    </source>
</evidence>
<evidence type="ECO:0000256" key="5">
    <source>
        <dbReference type="ARBA" id="ARBA00038344"/>
    </source>
</evidence>
<evidence type="ECO:0000256" key="4">
    <source>
        <dbReference type="ARBA" id="ARBA00022786"/>
    </source>
</evidence>
<name>A0A507BKT4_9PEZI</name>
<feature type="compositionally biased region" description="Polar residues" evidence="7">
    <location>
        <begin position="72"/>
        <end position="82"/>
    </location>
</feature>
<dbReference type="InParanoid" id="A0A507BKT4"/>
<proteinExistence type="inferred from homology"/>
<keyword evidence="4" id="KW-0833">Ubl conjugation pathway</keyword>
<accession>A0A507BKT4</accession>
<feature type="repeat" description="WD" evidence="6">
    <location>
        <begin position="289"/>
        <end position="330"/>
    </location>
</feature>
<feature type="compositionally biased region" description="Polar residues" evidence="7">
    <location>
        <begin position="1"/>
        <end position="15"/>
    </location>
</feature>
<evidence type="ECO:0000256" key="7">
    <source>
        <dbReference type="SAM" id="MobiDB-lite"/>
    </source>
</evidence>
<organism evidence="8 9">
    <name type="scientific">Thyridium curvatum</name>
    <dbReference type="NCBI Taxonomy" id="1093900"/>
    <lineage>
        <taxon>Eukaryota</taxon>
        <taxon>Fungi</taxon>
        <taxon>Dikarya</taxon>
        <taxon>Ascomycota</taxon>
        <taxon>Pezizomycotina</taxon>
        <taxon>Sordariomycetes</taxon>
        <taxon>Sordariomycetidae</taxon>
        <taxon>Thyridiales</taxon>
        <taxon>Thyridiaceae</taxon>
        <taxon>Thyridium</taxon>
    </lineage>
</organism>
<feature type="region of interest" description="Disordered" evidence="7">
    <location>
        <begin position="1"/>
        <end position="124"/>
    </location>
</feature>
<comment type="pathway">
    <text evidence="1">Protein modification; protein ubiquitination.</text>
</comment>
<evidence type="ECO:0000256" key="1">
    <source>
        <dbReference type="ARBA" id="ARBA00004906"/>
    </source>
</evidence>
<keyword evidence="3" id="KW-0677">Repeat</keyword>
<dbReference type="GeneID" id="41979705"/>
<reference evidence="8 9" key="1">
    <citation type="submission" date="2019-06" db="EMBL/GenBank/DDBJ databases">
        <title>Draft genome sequence of the filamentous fungus Phialemoniopsis curvata isolated from diesel fuel.</title>
        <authorList>
            <person name="Varaljay V.A."/>
            <person name="Lyon W.J."/>
            <person name="Crouch A.L."/>
            <person name="Drake C.E."/>
            <person name="Hollomon J.M."/>
            <person name="Nadeau L.J."/>
            <person name="Nunn H.S."/>
            <person name="Stevenson B.S."/>
            <person name="Bojanowski C.L."/>
            <person name="Crookes-Goodson W.J."/>
        </authorList>
    </citation>
    <scope>NUCLEOTIDE SEQUENCE [LARGE SCALE GENOMIC DNA]</scope>
    <source>
        <strain evidence="8 9">D216</strain>
    </source>
</reference>
<dbReference type="STRING" id="1093900.A0A507BKT4"/>
<dbReference type="GO" id="GO:0005634">
    <property type="term" value="C:nucleus"/>
    <property type="evidence" value="ECO:0007669"/>
    <property type="project" value="TreeGrafter"/>
</dbReference>
<protein>
    <submittedName>
        <fullName evidence="8">Uncharacterized protein</fullName>
    </submittedName>
</protein>
<dbReference type="PROSITE" id="PS50294">
    <property type="entry name" value="WD_REPEATS_REGION"/>
    <property type="match status" value="1"/>
</dbReference>
<dbReference type="PANTHER" id="PTHR22852:SF0">
    <property type="entry name" value="DENTICLELESS PROTEIN HOMOLOG"/>
    <property type="match status" value="1"/>
</dbReference>
<dbReference type="InterPro" id="IPR036322">
    <property type="entry name" value="WD40_repeat_dom_sf"/>
</dbReference>
<evidence type="ECO:0000256" key="2">
    <source>
        <dbReference type="ARBA" id="ARBA00022574"/>
    </source>
</evidence>
<dbReference type="InterPro" id="IPR051865">
    <property type="entry name" value="WD-repeat_CDT2_adapter"/>
</dbReference>
<dbReference type="Pfam" id="PF00400">
    <property type="entry name" value="WD40"/>
    <property type="match status" value="2"/>
</dbReference>
<dbReference type="RefSeq" id="XP_030998979.1">
    <property type="nucleotide sequence ID" value="XM_031135078.1"/>
</dbReference>
<evidence type="ECO:0000313" key="8">
    <source>
        <dbReference type="EMBL" id="TPX17268.1"/>
    </source>
</evidence>
<evidence type="ECO:0000256" key="3">
    <source>
        <dbReference type="ARBA" id="ARBA00022737"/>
    </source>
</evidence>
<dbReference type="InterPro" id="IPR019775">
    <property type="entry name" value="WD40_repeat_CS"/>
</dbReference>
<sequence>MSDNGGSHDASNTQDPRLLSPPRATRTSLGKERRDPSITPRKFRKFFTPRQSSRVSARPSAARRALGELTASALNRSQTPSSPLKPLSRLNGNARDSELESPPPEVKRRKLRHTPDSSPVKAFTHGLNQTPVTIAKFSAETTLLSPIDSIQSTRFSQELSDDEDGDQDVDMTDEVRPVEKIKTLKQRGLAGNLVQRQLGGMPYAGWQFMSCPVADWQMETADFCSTKDDVHICRSHEVSSTCIPFCVATCNTNSMIAIGDEEGHVRLLDSVSSQGYGLSKEFRDPYLGFQAHGNAIIDLDFSPDDSLLATACGDQTGKVIDMMTQTPLTVLGHHTASLKQVRFQPGRGQGSVLATSSRDGSIQIWDLRCKGPPVEDPQDFVRTESLSFQLPRKVTQGCVINSLWNAHTRTWRQTKSQVQPTPVDLVSQFQLPARTSEPSVTALQFLPPGREHLILSACEADASIKLWDIRNIHTSRTKIASPVSCTVPPDSHTQWRPYGISSMSLSTDGARLYATCKDNTVYAYSTAHLVLGHAPELASRGGPPRRRHGTAQEGLGPIYGFRHDKFRASSFYIKSSVRSARNGQSELLAVGSSDACAVLFPTDERYLQQHLSMKSEEGLPSLESTLFSTSAPRRPGLLRTNSTTSLSARSSDTIPIIRNYGTALVRGHDKEVGALNWTHEGKLITIGDDYRIRRWSEDRQRAADLRTGGEGQGRRWLSGWADVDERWDLEGDDEW</sequence>
<feature type="repeat" description="WD" evidence="6">
    <location>
        <begin position="331"/>
        <end position="368"/>
    </location>
</feature>
<dbReference type="EMBL" id="SKBQ01000148">
    <property type="protein sequence ID" value="TPX17268.1"/>
    <property type="molecule type" value="Genomic_DNA"/>
</dbReference>
<dbReference type="Gene3D" id="2.130.10.10">
    <property type="entry name" value="YVTN repeat-like/Quinoprotein amine dehydrogenase"/>
    <property type="match status" value="2"/>
</dbReference>
<dbReference type="InterPro" id="IPR001680">
    <property type="entry name" value="WD40_rpt"/>
</dbReference>
<dbReference type="SUPFAM" id="SSF50978">
    <property type="entry name" value="WD40 repeat-like"/>
    <property type="match status" value="1"/>
</dbReference>
<keyword evidence="2 6" id="KW-0853">WD repeat</keyword>
<dbReference type="PANTHER" id="PTHR22852">
    <property type="entry name" value="LETHAL 2 DENTICLELESS PROTEIN RETINOIC ACID-REGULATED NUCLEAR MATRIX-ASSOCIATED PROTEIN"/>
    <property type="match status" value="1"/>
</dbReference>
<comment type="caution">
    <text evidence="8">The sequence shown here is derived from an EMBL/GenBank/DDBJ whole genome shotgun (WGS) entry which is preliminary data.</text>
</comment>
<comment type="similarity">
    <text evidence="5">Belongs to the WD repeat cdt2 family.</text>
</comment>
<feature type="compositionally biased region" description="Low complexity" evidence="7">
    <location>
        <begin position="52"/>
        <end position="64"/>
    </location>
</feature>
<keyword evidence="9" id="KW-1185">Reference proteome</keyword>
<dbReference type="GO" id="GO:0030674">
    <property type="term" value="F:protein-macromolecule adaptor activity"/>
    <property type="evidence" value="ECO:0007669"/>
    <property type="project" value="TreeGrafter"/>
</dbReference>
<gene>
    <name evidence="8" type="ORF">E0L32_012258</name>
</gene>
<evidence type="ECO:0000256" key="6">
    <source>
        <dbReference type="PROSITE-ProRule" id="PRU00221"/>
    </source>
</evidence>
<dbReference type="GO" id="GO:0043161">
    <property type="term" value="P:proteasome-mediated ubiquitin-dependent protein catabolic process"/>
    <property type="evidence" value="ECO:0007669"/>
    <property type="project" value="TreeGrafter"/>
</dbReference>
<dbReference type="PROSITE" id="PS00678">
    <property type="entry name" value="WD_REPEATS_1"/>
    <property type="match status" value="1"/>
</dbReference>
<dbReference type="Proteomes" id="UP000319257">
    <property type="component" value="Unassembled WGS sequence"/>
</dbReference>
<dbReference type="SMART" id="SM00320">
    <property type="entry name" value="WD40"/>
    <property type="match status" value="6"/>
</dbReference>
<dbReference type="AlphaFoldDB" id="A0A507BKT4"/>
<dbReference type="OrthoDB" id="2096344at2759"/>
<dbReference type="InterPro" id="IPR015943">
    <property type="entry name" value="WD40/YVTN_repeat-like_dom_sf"/>
</dbReference>
<dbReference type="PROSITE" id="PS50082">
    <property type="entry name" value="WD_REPEATS_2"/>
    <property type="match status" value="2"/>
</dbReference>